<sequence>MAVPTLMQSIPQGLADVVLNPTPSALPGSGTLQQMANGIAGWGLILALVAVVPPKTRSY</sequence>
<protein>
    <submittedName>
        <fullName evidence="2">Unannotated protein</fullName>
    </submittedName>
</protein>
<dbReference type="EMBL" id="CAFBPM010000006">
    <property type="protein sequence ID" value="CAB5019271.1"/>
    <property type="molecule type" value="Genomic_DNA"/>
</dbReference>
<evidence type="ECO:0000256" key="1">
    <source>
        <dbReference type="SAM" id="Phobius"/>
    </source>
</evidence>
<dbReference type="EMBL" id="CAFBLT010000001">
    <property type="protein sequence ID" value="CAB4871471.1"/>
    <property type="molecule type" value="Genomic_DNA"/>
</dbReference>
<reference evidence="2" key="1">
    <citation type="submission" date="2020-05" db="EMBL/GenBank/DDBJ databases">
        <authorList>
            <person name="Chiriac C."/>
            <person name="Salcher M."/>
            <person name="Ghai R."/>
            <person name="Kavagutti S V."/>
        </authorList>
    </citation>
    <scope>NUCLEOTIDE SEQUENCE</scope>
</reference>
<feature type="transmembrane region" description="Helical" evidence="1">
    <location>
        <begin position="35"/>
        <end position="53"/>
    </location>
</feature>
<gene>
    <name evidence="2" type="ORF">UFOPK3427_00826</name>
    <name evidence="3" type="ORF">UFOPK4112_00809</name>
</gene>
<name>A0A6J7DLN2_9ZZZZ</name>
<evidence type="ECO:0000313" key="2">
    <source>
        <dbReference type="EMBL" id="CAB4871471.1"/>
    </source>
</evidence>
<keyword evidence="1" id="KW-0812">Transmembrane</keyword>
<keyword evidence="1" id="KW-0472">Membrane</keyword>
<accession>A0A6J7DLN2</accession>
<dbReference type="AlphaFoldDB" id="A0A6J7DLN2"/>
<evidence type="ECO:0000313" key="3">
    <source>
        <dbReference type="EMBL" id="CAB5019271.1"/>
    </source>
</evidence>
<organism evidence="2">
    <name type="scientific">freshwater metagenome</name>
    <dbReference type="NCBI Taxonomy" id="449393"/>
    <lineage>
        <taxon>unclassified sequences</taxon>
        <taxon>metagenomes</taxon>
        <taxon>ecological metagenomes</taxon>
    </lineage>
</organism>
<keyword evidence="1" id="KW-1133">Transmembrane helix</keyword>
<proteinExistence type="predicted"/>